<reference evidence="1 2" key="1">
    <citation type="submission" date="2019-08" db="EMBL/GenBank/DDBJ databases">
        <title>In-depth cultivation of the pig gut microbiome towards novel bacterial diversity and tailored functional studies.</title>
        <authorList>
            <person name="Wylensek D."/>
            <person name="Hitch T.C.A."/>
            <person name="Clavel T."/>
        </authorList>
    </citation>
    <scope>NUCLEOTIDE SEQUENCE [LARGE SCALE GENOMIC DNA]</scope>
    <source>
        <strain evidence="1 2">WCA-389-WT-23B</strain>
    </source>
</reference>
<evidence type="ECO:0000313" key="1">
    <source>
        <dbReference type="EMBL" id="MSS91268.1"/>
    </source>
</evidence>
<sequence>MGEEVKILSTGEEEQIRTKMFLYFADCPCIPSGVSKKYGELTGDSIGFFSRQGSGAYTKKYVSGTFEAEYPFFLRYRAQPTNNNGRLKAEEVLTQIAEWMCTRKNYPVLEGKRTVEDIEAGNAYIVAKGEDGTVDYQVNMTLHYMKKGK</sequence>
<proteinExistence type="predicted"/>
<name>A0A6N7WP97_9FIRM</name>
<dbReference type="GeneID" id="86056155"/>
<keyword evidence="2" id="KW-1185">Reference proteome</keyword>
<protein>
    <submittedName>
        <fullName evidence="1">Uncharacterized protein</fullName>
    </submittedName>
</protein>
<dbReference type="RefSeq" id="WP_154467605.1">
    <property type="nucleotide sequence ID" value="NZ_VUMI01000061.1"/>
</dbReference>
<gene>
    <name evidence="1" type="ORF">FYJ45_24440</name>
</gene>
<comment type="caution">
    <text evidence="1">The sequence shown here is derived from an EMBL/GenBank/DDBJ whole genome shotgun (WGS) entry which is preliminary data.</text>
</comment>
<accession>A0A6N7WP97</accession>
<organism evidence="1 2">
    <name type="scientific">Eisenbergiella porci</name>
    <dbReference type="NCBI Taxonomy" id="2652274"/>
    <lineage>
        <taxon>Bacteria</taxon>
        <taxon>Bacillati</taxon>
        <taxon>Bacillota</taxon>
        <taxon>Clostridia</taxon>
        <taxon>Lachnospirales</taxon>
        <taxon>Lachnospiraceae</taxon>
        <taxon>Eisenbergiella</taxon>
    </lineage>
</organism>
<dbReference type="EMBL" id="VUMI01000061">
    <property type="protein sequence ID" value="MSS91268.1"/>
    <property type="molecule type" value="Genomic_DNA"/>
</dbReference>
<dbReference type="Proteomes" id="UP000436047">
    <property type="component" value="Unassembled WGS sequence"/>
</dbReference>
<evidence type="ECO:0000313" key="2">
    <source>
        <dbReference type="Proteomes" id="UP000436047"/>
    </source>
</evidence>
<dbReference type="AlphaFoldDB" id="A0A6N7WP97"/>